<dbReference type="InterPro" id="IPR036390">
    <property type="entry name" value="WH_DNA-bd_sf"/>
</dbReference>
<sequence length="263" mass="29420">MLVAERHQKIVELVKERKSIRVSELSDIFSVTEETIRRDLEKLEKESKLARSHGGAVYVSSVNNSEIPYFQREIMNVSEKKEIALEAAKLIKEGDKVILDASSTAWYVAKALPDIPLTVLTNSIKVAMELSNKKQIEVISSGGILQTKSLSFVGPLAESSMESYHVNKAFISCKGLHLERGISDSNEQQARIKRKMIEISDTVYVMIDNSKFGVKAFSNICSLDEIDHIITDSEVNPNIFKNLKDRALDMTKVNLDKASSSEL</sequence>
<dbReference type="InterPro" id="IPR050313">
    <property type="entry name" value="Carb_Metab_HTH_regulators"/>
</dbReference>
<accession>A0A6N8TZ07</accession>
<keyword evidence="4" id="KW-0804">Transcription</keyword>
<dbReference type="SUPFAM" id="SSF100950">
    <property type="entry name" value="NagB/RpiA/CoA transferase-like"/>
    <property type="match status" value="1"/>
</dbReference>
<dbReference type="InterPro" id="IPR018356">
    <property type="entry name" value="Tscrpt_reg_HTH_DeoR_CS"/>
</dbReference>
<dbReference type="InterPro" id="IPR036388">
    <property type="entry name" value="WH-like_DNA-bd_sf"/>
</dbReference>
<dbReference type="AlphaFoldDB" id="A0A6N8TZ07"/>
<dbReference type="GO" id="GO:0003677">
    <property type="term" value="F:DNA binding"/>
    <property type="evidence" value="ECO:0007669"/>
    <property type="project" value="UniProtKB-KW"/>
</dbReference>
<dbReference type="Gene3D" id="1.10.10.10">
    <property type="entry name" value="Winged helix-like DNA-binding domain superfamily/Winged helix DNA-binding domain"/>
    <property type="match status" value="1"/>
</dbReference>
<dbReference type="RefSeq" id="WP_160654703.1">
    <property type="nucleotide sequence ID" value="NZ_JBHRWU010000001.1"/>
</dbReference>
<dbReference type="Proteomes" id="UP000436284">
    <property type="component" value="Unassembled WGS sequence"/>
</dbReference>
<dbReference type="InterPro" id="IPR001034">
    <property type="entry name" value="DeoR_HTH"/>
</dbReference>
<evidence type="ECO:0000256" key="3">
    <source>
        <dbReference type="ARBA" id="ARBA00023125"/>
    </source>
</evidence>
<organism evidence="6 7">
    <name type="scientific">Salinicoccus hispanicus</name>
    <dbReference type="NCBI Taxonomy" id="157225"/>
    <lineage>
        <taxon>Bacteria</taxon>
        <taxon>Bacillati</taxon>
        <taxon>Bacillota</taxon>
        <taxon>Bacilli</taxon>
        <taxon>Bacillales</taxon>
        <taxon>Staphylococcaceae</taxon>
        <taxon>Salinicoccus</taxon>
    </lineage>
</organism>
<feature type="domain" description="HTH deoR-type" evidence="5">
    <location>
        <begin position="3"/>
        <end position="58"/>
    </location>
</feature>
<dbReference type="PANTHER" id="PTHR30363">
    <property type="entry name" value="HTH-TYPE TRANSCRIPTIONAL REGULATOR SRLR-RELATED"/>
    <property type="match status" value="1"/>
</dbReference>
<dbReference type="OrthoDB" id="9797223at2"/>
<keyword evidence="7" id="KW-1185">Reference proteome</keyword>
<keyword evidence="1" id="KW-0423">Lactose metabolism</keyword>
<dbReference type="SUPFAM" id="SSF46785">
    <property type="entry name" value="Winged helix' DNA-binding domain"/>
    <property type="match status" value="1"/>
</dbReference>
<evidence type="ECO:0000256" key="1">
    <source>
        <dbReference type="ARBA" id="ARBA00022736"/>
    </source>
</evidence>
<dbReference type="SMART" id="SM01134">
    <property type="entry name" value="DeoRC"/>
    <property type="match status" value="1"/>
</dbReference>
<gene>
    <name evidence="6" type="ORF">GQ671_07020</name>
</gene>
<evidence type="ECO:0000256" key="2">
    <source>
        <dbReference type="ARBA" id="ARBA00023015"/>
    </source>
</evidence>
<dbReference type="PROSITE" id="PS00894">
    <property type="entry name" value="HTH_DEOR_1"/>
    <property type="match status" value="1"/>
</dbReference>
<dbReference type="EMBL" id="WUUK01000002">
    <property type="protein sequence ID" value="MXQ51020.1"/>
    <property type="molecule type" value="Genomic_DNA"/>
</dbReference>
<evidence type="ECO:0000313" key="6">
    <source>
        <dbReference type="EMBL" id="MXQ51020.1"/>
    </source>
</evidence>
<protein>
    <submittedName>
        <fullName evidence="6">DeoR family transcriptional regulator</fullName>
    </submittedName>
</protein>
<comment type="caution">
    <text evidence="6">The sequence shown here is derived from an EMBL/GenBank/DDBJ whole genome shotgun (WGS) entry which is preliminary data.</text>
</comment>
<dbReference type="Gene3D" id="3.40.50.1360">
    <property type="match status" value="1"/>
</dbReference>
<proteinExistence type="predicted"/>
<dbReference type="Pfam" id="PF00455">
    <property type="entry name" value="DeoRC"/>
    <property type="match status" value="1"/>
</dbReference>
<dbReference type="GO" id="GO:0003700">
    <property type="term" value="F:DNA-binding transcription factor activity"/>
    <property type="evidence" value="ECO:0007669"/>
    <property type="project" value="InterPro"/>
</dbReference>
<dbReference type="PANTHER" id="PTHR30363:SF44">
    <property type="entry name" value="AGA OPERON TRANSCRIPTIONAL REPRESSOR-RELATED"/>
    <property type="match status" value="1"/>
</dbReference>
<dbReference type="InterPro" id="IPR014036">
    <property type="entry name" value="DeoR-like_C"/>
</dbReference>
<dbReference type="InterPro" id="IPR037171">
    <property type="entry name" value="NagB/RpiA_transferase-like"/>
</dbReference>
<dbReference type="PRINTS" id="PR00037">
    <property type="entry name" value="HTHLACR"/>
</dbReference>
<reference evidence="6 7" key="1">
    <citation type="submission" date="2019-12" db="EMBL/GenBank/DDBJ databases">
        <title>Salinicoccus cyprini sp. nov., isolated from gastro-intestinal tract of mirror carp, Cyprinus carpio var. specularis, collected from Gobind Sagar Reservoir, Himachal Pradesh, India.</title>
        <authorList>
            <person name="Talwar C."/>
            <person name="Singh A.K."/>
            <person name="Lal R."/>
            <person name="Negi R.K."/>
        </authorList>
    </citation>
    <scope>NUCLEOTIDE SEQUENCE [LARGE SCALE GENOMIC DNA]</scope>
    <source>
        <strain evidence="6 7">J-82</strain>
    </source>
</reference>
<dbReference type="PROSITE" id="PS51000">
    <property type="entry name" value="HTH_DEOR_2"/>
    <property type="match status" value="1"/>
</dbReference>
<evidence type="ECO:0000256" key="4">
    <source>
        <dbReference type="ARBA" id="ARBA00023163"/>
    </source>
</evidence>
<dbReference type="SMART" id="SM00420">
    <property type="entry name" value="HTH_DEOR"/>
    <property type="match status" value="1"/>
</dbReference>
<evidence type="ECO:0000313" key="7">
    <source>
        <dbReference type="Proteomes" id="UP000436284"/>
    </source>
</evidence>
<dbReference type="Pfam" id="PF08220">
    <property type="entry name" value="HTH_DeoR"/>
    <property type="match status" value="1"/>
</dbReference>
<evidence type="ECO:0000259" key="5">
    <source>
        <dbReference type="PROSITE" id="PS51000"/>
    </source>
</evidence>
<dbReference type="GO" id="GO:0005988">
    <property type="term" value="P:lactose metabolic process"/>
    <property type="evidence" value="ECO:0007669"/>
    <property type="project" value="UniProtKB-KW"/>
</dbReference>
<keyword evidence="2" id="KW-0805">Transcription regulation</keyword>
<name>A0A6N8TZ07_9STAP</name>
<keyword evidence="3" id="KW-0238">DNA-binding</keyword>